<dbReference type="EMBL" id="JAKCXM010000408">
    <property type="protein sequence ID" value="KAJ0394472.1"/>
    <property type="molecule type" value="Genomic_DNA"/>
</dbReference>
<protein>
    <submittedName>
        <fullName evidence="1">Uncharacterized protein</fullName>
    </submittedName>
</protein>
<comment type="caution">
    <text evidence="1">The sequence shown here is derived from an EMBL/GenBank/DDBJ whole genome shotgun (WGS) entry which is preliminary data.</text>
</comment>
<dbReference type="Proteomes" id="UP001209570">
    <property type="component" value="Unassembled WGS sequence"/>
</dbReference>
<reference evidence="1" key="1">
    <citation type="submission" date="2021-12" db="EMBL/GenBank/DDBJ databases">
        <title>Prjna785345.</title>
        <authorList>
            <person name="Rujirawat T."/>
            <person name="Krajaejun T."/>
        </authorList>
    </citation>
    <scope>NUCLEOTIDE SEQUENCE</scope>
    <source>
        <strain evidence="1">Pi057C3</strain>
    </source>
</reference>
<evidence type="ECO:0000313" key="1">
    <source>
        <dbReference type="EMBL" id="KAJ0394472.1"/>
    </source>
</evidence>
<keyword evidence="2" id="KW-1185">Reference proteome</keyword>
<evidence type="ECO:0000313" key="2">
    <source>
        <dbReference type="Proteomes" id="UP001209570"/>
    </source>
</evidence>
<name>A0AAD5Q6Y4_PYTIN</name>
<accession>A0AAD5Q6Y4</accession>
<gene>
    <name evidence="1" type="ORF">P43SY_007389</name>
</gene>
<dbReference type="AlphaFoldDB" id="A0AAD5Q6Y4"/>
<proteinExistence type="predicted"/>
<sequence length="216" mass="23886">MWNQSRAISSVPAGGDRAQYLELSEEDCRLLTAAGLKLEKGLDPRDVYCLQVLPYYDGTPLQVLRLLEEARRHRGGSFIGSSSSKLRLRWGGRESETVETLSVRKKLEDDAESSDAIEGGLAPVIQVHVVGPTEDESEIHDADVRTELLFDDIDASSDDDMLADDGDEDGQACCEVPTALEPLWDALQRTSSRFHSAWQEAMKVTTTSRMKKMSAP</sequence>
<organism evidence="1 2">
    <name type="scientific">Pythium insidiosum</name>
    <name type="common">Pythiosis disease agent</name>
    <dbReference type="NCBI Taxonomy" id="114742"/>
    <lineage>
        <taxon>Eukaryota</taxon>
        <taxon>Sar</taxon>
        <taxon>Stramenopiles</taxon>
        <taxon>Oomycota</taxon>
        <taxon>Peronosporomycetes</taxon>
        <taxon>Pythiales</taxon>
        <taxon>Pythiaceae</taxon>
        <taxon>Pythium</taxon>
    </lineage>
</organism>